<dbReference type="FunFam" id="1.10.510.10:FF:000571">
    <property type="entry name" value="Maternal embryonic leucine zipper kinase"/>
    <property type="match status" value="1"/>
</dbReference>
<accession>A0A8E2DJ82</accession>
<dbReference type="CDD" id="cd00060">
    <property type="entry name" value="FHA"/>
    <property type="match status" value="1"/>
</dbReference>
<comment type="similarity">
    <text evidence="1">Belongs to the protein kinase superfamily. CAMK Ser/Thr protein kinase family. CHEK2 subfamily.</text>
</comment>
<dbReference type="SUPFAM" id="SSF56112">
    <property type="entry name" value="Protein kinase-like (PK-like)"/>
    <property type="match status" value="1"/>
</dbReference>
<evidence type="ECO:0000256" key="6">
    <source>
        <dbReference type="ARBA" id="ARBA00022840"/>
    </source>
</evidence>
<dbReference type="Gene3D" id="1.10.510.10">
    <property type="entry name" value="Transferase(Phosphotransferase) domain 1"/>
    <property type="match status" value="1"/>
</dbReference>
<evidence type="ECO:0000313" key="14">
    <source>
        <dbReference type="EMBL" id="OCH84493.1"/>
    </source>
</evidence>
<dbReference type="InterPro" id="IPR030616">
    <property type="entry name" value="Aur-like"/>
</dbReference>
<dbReference type="PROSITE" id="PS50006">
    <property type="entry name" value="FHA_DOMAIN"/>
    <property type="match status" value="1"/>
</dbReference>
<dbReference type="EMBL" id="KV722666">
    <property type="protein sequence ID" value="OCH84493.1"/>
    <property type="molecule type" value="Genomic_DNA"/>
</dbReference>
<dbReference type="SMART" id="SM00240">
    <property type="entry name" value="FHA"/>
    <property type="match status" value="1"/>
</dbReference>
<dbReference type="PROSITE" id="PS50011">
    <property type="entry name" value="PROTEIN_KINASE_DOM"/>
    <property type="match status" value="1"/>
</dbReference>
<proteinExistence type="inferred from homology"/>
<feature type="domain" description="FHA" evidence="12">
    <location>
        <begin position="79"/>
        <end position="129"/>
    </location>
</feature>
<evidence type="ECO:0000256" key="10">
    <source>
        <dbReference type="PROSITE-ProRule" id="PRU10141"/>
    </source>
</evidence>
<dbReference type="Pfam" id="PF00498">
    <property type="entry name" value="FHA"/>
    <property type="match status" value="1"/>
</dbReference>
<evidence type="ECO:0000256" key="11">
    <source>
        <dbReference type="SAM" id="MobiDB-lite"/>
    </source>
</evidence>
<keyword evidence="4 8" id="KW-0547">Nucleotide-binding</keyword>
<evidence type="ECO:0000256" key="7">
    <source>
        <dbReference type="PIRSR" id="PIRSR630616-1"/>
    </source>
</evidence>
<dbReference type="InterPro" id="IPR008984">
    <property type="entry name" value="SMAD_FHA_dom_sf"/>
</dbReference>
<dbReference type="PROSITE" id="PS00107">
    <property type="entry name" value="PROTEIN_KINASE_ATP"/>
    <property type="match status" value="1"/>
</dbReference>
<dbReference type="InterPro" id="IPR000719">
    <property type="entry name" value="Prot_kinase_dom"/>
</dbReference>
<evidence type="ECO:0000256" key="2">
    <source>
        <dbReference type="ARBA" id="ARBA00022527"/>
    </source>
</evidence>
<feature type="cross-link" description="Glycyl lysine isopeptide (Lys-Gly) (interchain with G-Cter in SUMO2)" evidence="9">
    <location>
        <position position="303"/>
    </location>
</feature>
<evidence type="ECO:0000256" key="8">
    <source>
        <dbReference type="PIRSR" id="PIRSR630616-2"/>
    </source>
</evidence>
<dbReference type="SMART" id="SM00220">
    <property type="entry name" value="S_TKc"/>
    <property type="match status" value="1"/>
</dbReference>
<organism evidence="14 15">
    <name type="scientific">Obba rivulosa</name>
    <dbReference type="NCBI Taxonomy" id="1052685"/>
    <lineage>
        <taxon>Eukaryota</taxon>
        <taxon>Fungi</taxon>
        <taxon>Dikarya</taxon>
        <taxon>Basidiomycota</taxon>
        <taxon>Agaricomycotina</taxon>
        <taxon>Agaricomycetes</taxon>
        <taxon>Polyporales</taxon>
        <taxon>Gelatoporiaceae</taxon>
        <taxon>Obba</taxon>
    </lineage>
</organism>
<dbReference type="Pfam" id="PF00069">
    <property type="entry name" value="Pkinase"/>
    <property type="match status" value="1"/>
</dbReference>
<dbReference type="GO" id="GO:0004674">
    <property type="term" value="F:protein serine/threonine kinase activity"/>
    <property type="evidence" value="ECO:0007669"/>
    <property type="project" value="UniProtKB-KW"/>
</dbReference>
<keyword evidence="5 14" id="KW-0418">Kinase</keyword>
<evidence type="ECO:0000256" key="1">
    <source>
        <dbReference type="ARBA" id="ARBA00005575"/>
    </source>
</evidence>
<dbReference type="PANTHER" id="PTHR24350">
    <property type="entry name" value="SERINE/THREONINE-PROTEIN KINASE IAL-RELATED"/>
    <property type="match status" value="1"/>
</dbReference>
<feature type="active site" description="Proton acceptor" evidence="7">
    <location>
        <position position="301"/>
    </location>
</feature>
<dbReference type="PROSITE" id="PS00108">
    <property type="entry name" value="PROTEIN_KINASE_ST"/>
    <property type="match status" value="1"/>
</dbReference>
<dbReference type="AlphaFoldDB" id="A0A8E2DJ82"/>
<gene>
    <name evidence="14" type="ORF">OBBRIDRAFT_829451</name>
</gene>
<evidence type="ECO:0000259" key="12">
    <source>
        <dbReference type="PROSITE" id="PS50006"/>
    </source>
</evidence>
<evidence type="ECO:0000259" key="13">
    <source>
        <dbReference type="PROSITE" id="PS50011"/>
    </source>
</evidence>
<feature type="binding site" evidence="8 10">
    <location>
        <position position="204"/>
    </location>
    <ligand>
        <name>ATP</name>
        <dbReference type="ChEBI" id="CHEBI:30616"/>
    </ligand>
</feature>
<dbReference type="OrthoDB" id="10252171at2759"/>
<dbReference type="InterPro" id="IPR000253">
    <property type="entry name" value="FHA_dom"/>
</dbReference>
<dbReference type="Gene3D" id="2.60.200.20">
    <property type="match status" value="1"/>
</dbReference>
<dbReference type="SUPFAM" id="SSF49879">
    <property type="entry name" value="SMAD/FHA domain"/>
    <property type="match status" value="1"/>
</dbReference>
<evidence type="ECO:0000256" key="9">
    <source>
        <dbReference type="PIRSR" id="PIRSR630616-3"/>
    </source>
</evidence>
<dbReference type="InterPro" id="IPR011009">
    <property type="entry name" value="Kinase-like_dom_sf"/>
</dbReference>
<keyword evidence="6 8" id="KW-0067">ATP-binding</keyword>
<sequence length="590" mass="66136">MSQEHALEQGSLSAPALAGHCSPEWTDSRRTDSSLTTEIASPSYTIPSAEEAETGIWGFLEPCGASSSRINFHLHCEEYSIGRSPDNSCVLPGKQLSQFHCNIRWDHASNLVTIFDLSRNGTFKNGKKIDHSALLIDRDEVVLGVPDSNGLGHYRYIFHFVAGRQAHGRLQDEYDICPGELGRGAFAIVKRVLHRPTGVWYAVKIISRNQAGPHGTVHGAEAFRREISILQRLDHPNICRFKEAIIEPRVINIVLEYVPGGNLHCFVKSRGILTEQCSQRFTYQICLALNHIHGQKIVHRDLKPENILVTSDRPRNIKLADFGLSKAINSLTGLHTDCGTPAYMAPEVLIKRYEKGYEHLVDSWSLGVVIFYMLAGRIPFDKPREPSAYAPEPSTFPAQYSARIIKWSLLMHCRVSGRVKSFMRRLLDHDPRIRMSPALALHHPWLSRTSQSPTMHQHITPTTAISARNDHTSIPILDEAYGGTVFAAAVATAWLTEPVEAIDRSSLRSSTTLPQRHSFLETPGDLHPLAGFSFARRTLERRPLNRRGYVSPRASRRVETATASTWLEGITQEDSLRSVYLTYADQYGSR</sequence>
<dbReference type="GO" id="GO:0005524">
    <property type="term" value="F:ATP binding"/>
    <property type="evidence" value="ECO:0007669"/>
    <property type="project" value="UniProtKB-UniRule"/>
</dbReference>
<dbReference type="InterPro" id="IPR008271">
    <property type="entry name" value="Ser/Thr_kinase_AS"/>
</dbReference>
<feature type="domain" description="Protein kinase" evidence="13">
    <location>
        <begin position="175"/>
        <end position="446"/>
    </location>
</feature>
<feature type="binding site" evidence="8">
    <location>
        <begin position="305"/>
        <end position="306"/>
    </location>
    <ligand>
        <name>ATP</name>
        <dbReference type="ChEBI" id="CHEBI:30616"/>
    </ligand>
</feature>
<evidence type="ECO:0000313" key="15">
    <source>
        <dbReference type="Proteomes" id="UP000250043"/>
    </source>
</evidence>
<evidence type="ECO:0000256" key="3">
    <source>
        <dbReference type="ARBA" id="ARBA00022679"/>
    </source>
</evidence>
<feature type="binding site" evidence="8">
    <location>
        <position position="321"/>
    </location>
    <ligand>
        <name>ATP</name>
        <dbReference type="ChEBI" id="CHEBI:30616"/>
    </ligand>
</feature>
<dbReference type="Proteomes" id="UP000250043">
    <property type="component" value="Unassembled WGS sequence"/>
</dbReference>
<feature type="region of interest" description="Disordered" evidence="11">
    <location>
        <begin position="1"/>
        <end position="44"/>
    </location>
</feature>
<reference evidence="14 15" key="1">
    <citation type="submission" date="2016-07" db="EMBL/GenBank/DDBJ databases">
        <title>Draft genome of the white-rot fungus Obba rivulosa 3A-2.</title>
        <authorList>
            <consortium name="DOE Joint Genome Institute"/>
            <person name="Miettinen O."/>
            <person name="Riley R."/>
            <person name="Acob R."/>
            <person name="Barry K."/>
            <person name="Cullen D."/>
            <person name="De Vries R."/>
            <person name="Hainaut M."/>
            <person name="Hatakka A."/>
            <person name="Henrissat B."/>
            <person name="Hilden K."/>
            <person name="Kuo R."/>
            <person name="Labutti K."/>
            <person name="Lipzen A."/>
            <person name="Makela M.R."/>
            <person name="Sandor L."/>
            <person name="Spatafora J.W."/>
            <person name="Grigoriev I.V."/>
            <person name="Hibbett D.S."/>
        </authorList>
    </citation>
    <scope>NUCLEOTIDE SEQUENCE [LARGE SCALE GENOMIC DNA]</scope>
    <source>
        <strain evidence="14 15">3A-2</strain>
    </source>
</reference>
<name>A0A8E2DJ82_9APHY</name>
<keyword evidence="2" id="KW-0723">Serine/threonine-protein kinase</keyword>
<evidence type="ECO:0000256" key="4">
    <source>
        <dbReference type="ARBA" id="ARBA00022741"/>
    </source>
</evidence>
<evidence type="ECO:0000256" key="5">
    <source>
        <dbReference type="ARBA" id="ARBA00022777"/>
    </source>
</evidence>
<protein>
    <submittedName>
        <fullName evidence="14">Kinase-like protein</fullName>
    </submittedName>
</protein>
<keyword evidence="15" id="KW-1185">Reference proteome</keyword>
<dbReference type="InterPro" id="IPR017441">
    <property type="entry name" value="Protein_kinase_ATP_BS"/>
</dbReference>
<keyword evidence="3" id="KW-0808">Transferase</keyword>